<accession>A0AA43RKU4</accession>
<dbReference type="PANTHER" id="PTHR38455">
    <property type="entry name" value="HYPOTHETICAL CYTOSOLIC PROTEIN"/>
    <property type="match status" value="1"/>
</dbReference>
<gene>
    <name evidence="1" type="ORF">Q3982_06770</name>
</gene>
<name>A0AA43RKU4_9ACTN</name>
<proteinExistence type="predicted"/>
<dbReference type="Pfam" id="PF06107">
    <property type="entry name" value="DUF951"/>
    <property type="match status" value="1"/>
</dbReference>
<reference evidence="1" key="1">
    <citation type="submission" date="2023-07" db="EMBL/GenBank/DDBJ databases">
        <title>Between Cages and Wild: Unraveling the Impact of Captivity on Animal Microbiomes and Antimicrobial Resistance.</title>
        <authorList>
            <person name="Schmartz G.P."/>
            <person name="Rehner J."/>
            <person name="Schuff M.J."/>
            <person name="Becker S.L."/>
            <person name="Kravczyk M."/>
            <person name="Gurevich A."/>
            <person name="Francke R."/>
            <person name="Mueller R."/>
            <person name="Keller V."/>
            <person name="Keller A."/>
        </authorList>
    </citation>
    <scope>NUCLEOTIDE SEQUENCE</scope>
    <source>
        <strain evidence="1">S12M_St_49</strain>
    </source>
</reference>
<dbReference type="EMBL" id="JAUMVS010000149">
    <property type="protein sequence ID" value="MDO4842360.1"/>
    <property type="molecule type" value="Genomic_DNA"/>
</dbReference>
<organism evidence="1 2">
    <name type="scientific">Phoenicibacter congonensis</name>
    <dbReference type="NCBI Taxonomy" id="1944646"/>
    <lineage>
        <taxon>Bacteria</taxon>
        <taxon>Bacillati</taxon>
        <taxon>Actinomycetota</taxon>
        <taxon>Coriobacteriia</taxon>
        <taxon>Eggerthellales</taxon>
        <taxon>Eggerthellaceae</taxon>
        <taxon>Phoenicibacter</taxon>
    </lineage>
</organism>
<dbReference type="PIRSF" id="PIRSF037263">
    <property type="entry name" value="DUF951_bac"/>
    <property type="match status" value="1"/>
</dbReference>
<dbReference type="AlphaFoldDB" id="A0AA43RKU4"/>
<evidence type="ECO:0000313" key="2">
    <source>
        <dbReference type="Proteomes" id="UP001168575"/>
    </source>
</evidence>
<dbReference type="Proteomes" id="UP001168575">
    <property type="component" value="Unassembled WGS sequence"/>
</dbReference>
<keyword evidence="2" id="KW-1185">Reference proteome</keyword>
<protein>
    <submittedName>
        <fullName evidence="1">DUF951 domain-containing protein</fullName>
    </submittedName>
</protein>
<dbReference type="PANTHER" id="PTHR38455:SF1">
    <property type="entry name" value="DUF951 DOMAIN-CONTAINING PROTEIN"/>
    <property type="match status" value="1"/>
</dbReference>
<evidence type="ECO:0000313" key="1">
    <source>
        <dbReference type="EMBL" id="MDO4842360.1"/>
    </source>
</evidence>
<comment type="caution">
    <text evidence="1">The sequence shown here is derived from an EMBL/GenBank/DDBJ whole genome shotgun (WGS) entry which is preliminary data.</text>
</comment>
<sequence length="72" mass="8102">MDELLLGDLVQMRKVHPCGSDKWTVIRVGADIKIRCSGCGRIVMMDRADFTKRMKKVIAHSAEPIRGTNETD</sequence>
<dbReference type="InterPro" id="IPR009296">
    <property type="entry name" value="DUF951"/>
</dbReference>